<gene>
    <name evidence="1" type="ORF">V5N11_017377</name>
</gene>
<evidence type="ECO:0000313" key="2">
    <source>
        <dbReference type="Proteomes" id="UP001558713"/>
    </source>
</evidence>
<dbReference type="InterPro" id="IPR039928">
    <property type="entry name" value="LNK"/>
</dbReference>
<protein>
    <submittedName>
        <fullName evidence="1">Protein LNK3</fullName>
    </submittedName>
</protein>
<dbReference type="EMBL" id="JBANAX010000526">
    <property type="protein sequence ID" value="KAL1204768.1"/>
    <property type="molecule type" value="Genomic_DNA"/>
</dbReference>
<accession>A0ABD1AD91</accession>
<proteinExistence type="predicted"/>
<dbReference type="AlphaFoldDB" id="A0ABD1AD91"/>
<dbReference type="Proteomes" id="UP001558713">
    <property type="component" value="Unassembled WGS sequence"/>
</dbReference>
<dbReference type="PANTHER" id="PTHR33334:SF9">
    <property type="entry name" value="PROTEIN LNK3"/>
    <property type="match status" value="1"/>
</dbReference>
<name>A0ABD1AD91_CARAN</name>
<sequence length="272" mass="30873">MDCYSERNFEELVVPNYQESSSETYPSSGMWGGWSMSSPEAAEKCFDYDGFSGEGSLYSQMGMRMSEEEEESKRSKAFYGVSSLQDFEGIEQMDDIFLSSILEDGPGNDGDVHCASSSNNSVDSSSMYGGREVPMFHCHDMSFKEEAPFTFSDLSEENMIDSNYGDELSSEELVLQDLQRASGKLTDETRKCFRDTFYRLARNSQDKSDSVSTNSEEFHMQASRYDYGDRTRLSREEEIESETNSIDRAVANLTFNKMESNISNFPLSERVQ</sequence>
<comment type="caution">
    <text evidence="1">The sequence shown here is derived from an EMBL/GenBank/DDBJ whole genome shotgun (WGS) entry which is preliminary data.</text>
</comment>
<reference evidence="1 2" key="1">
    <citation type="submission" date="2024-04" db="EMBL/GenBank/DDBJ databases">
        <title>Genome assembly C_amara_ONT_v2.</title>
        <authorList>
            <person name="Yant L."/>
            <person name="Moore C."/>
            <person name="Slenker M."/>
        </authorList>
    </citation>
    <scope>NUCLEOTIDE SEQUENCE [LARGE SCALE GENOMIC DNA]</scope>
    <source>
        <tissue evidence="1">Leaf</tissue>
    </source>
</reference>
<organism evidence="1 2">
    <name type="scientific">Cardamine amara subsp. amara</name>
    <dbReference type="NCBI Taxonomy" id="228776"/>
    <lineage>
        <taxon>Eukaryota</taxon>
        <taxon>Viridiplantae</taxon>
        <taxon>Streptophyta</taxon>
        <taxon>Embryophyta</taxon>
        <taxon>Tracheophyta</taxon>
        <taxon>Spermatophyta</taxon>
        <taxon>Magnoliopsida</taxon>
        <taxon>eudicotyledons</taxon>
        <taxon>Gunneridae</taxon>
        <taxon>Pentapetalae</taxon>
        <taxon>rosids</taxon>
        <taxon>malvids</taxon>
        <taxon>Brassicales</taxon>
        <taxon>Brassicaceae</taxon>
        <taxon>Cardamineae</taxon>
        <taxon>Cardamine</taxon>
    </lineage>
</organism>
<keyword evidence="2" id="KW-1185">Reference proteome</keyword>
<dbReference type="PANTHER" id="PTHR33334">
    <property type="entry name" value="PROTEIN LNK1"/>
    <property type="match status" value="1"/>
</dbReference>
<evidence type="ECO:0000313" key="1">
    <source>
        <dbReference type="EMBL" id="KAL1204768.1"/>
    </source>
</evidence>